<reference evidence="3 4" key="1">
    <citation type="submission" date="2017-08" db="EMBL/GenBank/DDBJ databases">
        <title>Mesorhizobium wenxinae sp. nov., a novel rhizobial species isolated from root nodules of chickpea (Cicer arietinum L.).</title>
        <authorList>
            <person name="Zhang J."/>
        </authorList>
    </citation>
    <scope>NUCLEOTIDE SEQUENCE [LARGE SCALE GENOMIC DNA]</scope>
    <source>
        <strain evidence="4">WYCCWR 10019</strain>
    </source>
</reference>
<dbReference type="NCBIfam" id="TIGR01409">
    <property type="entry name" value="TAT_signal_seq"/>
    <property type="match status" value="1"/>
</dbReference>
<dbReference type="SUPFAM" id="SSF53850">
    <property type="entry name" value="Periplasmic binding protein-like II"/>
    <property type="match status" value="1"/>
</dbReference>
<evidence type="ECO:0000313" key="3">
    <source>
        <dbReference type="EMBL" id="PAP95190.1"/>
    </source>
</evidence>
<accession>A0A271KHL4</accession>
<name>A0A271KHL4_9HYPH</name>
<gene>
    <name evidence="3" type="ORF">CIT31_14075</name>
</gene>
<dbReference type="AlphaFoldDB" id="A0A271KHL4"/>
<dbReference type="InterPro" id="IPR015168">
    <property type="entry name" value="SsuA/THI5"/>
</dbReference>
<dbReference type="OrthoDB" id="9815602at2"/>
<dbReference type="EMBL" id="NPKH01000020">
    <property type="protein sequence ID" value="PAP95190.1"/>
    <property type="molecule type" value="Genomic_DNA"/>
</dbReference>
<feature type="chain" id="PRO_5013238802" description="SsuA/THI5-like domain-containing protein" evidence="1">
    <location>
        <begin position="35"/>
        <end position="338"/>
    </location>
</feature>
<feature type="domain" description="SsuA/THI5-like" evidence="2">
    <location>
        <begin position="68"/>
        <end position="260"/>
    </location>
</feature>
<dbReference type="Pfam" id="PF09084">
    <property type="entry name" value="NMT1"/>
    <property type="match status" value="1"/>
</dbReference>
<dbReference type="InterPro" id="IPR019546">
    <property type="entry name" value="TAT_signal_bac_arc"/>
</dbReference>
<keyword evidence="1" id="KW-0732">Signal</keyword>
<dbReference type="RefSeq" id="WP_095519058.1">
    <property type="nucleotide sequence ID" value="NZ_NPKH01000020.1"/>
</dbReference>
<sequence>MQIIQNFQNRRRFLAGLTAAGGAGIIGTSTSAWAEAPPETTSVRLPRWIDGAYCWAGMYLAGELLKAEGFTDVRYVQGDEKVDQAVWIARGDTDFSMNYAPVHVASIDAGVPIKVLGGLHSGCLELIANDSVEGIPDLKGKRVGMHDIDAPSRVLVALMAAYIGLDPNNDIEWVQESKPVEAFAKGKFDAYLFTPPETQQLRAKKIGHTLLNTTVDRPWSQHFCCMTSAAADYVNKYPVATKRVLRAIVKGADLCASNPAWSAGQMVERGFVDSYEYALQTLSDTRYDVWRDYDAEASMRFYALRMQETGMIKSSPQQIIADGTDWRFLDELKRELKT</sequence>
<evidence type="ECO:0000259" key="2">
    <source>
        <dbReference type="Pfam" id="PF09084"/>
    </source>
</evidence>
<dbReference type="PANTHER" id="PTHR30024">
    <property type="entry name" value="ALIPHATIC SULFONATES-BINDING PROTEIN-RELATED"/>
    <property type="match status" value="1"/>
</dbReference>
<dbReference type="Gene3D" id="3.40.190.10">
    <property type="entry name" value="Periplasmic binding protein-like II"/>
    <property type="match status" value="2"/>
</dbReference>
<evidence type="ECO:0000256" key="1">
    <source>
        <dbReference type="SAM" id="SignalP"/>
    </source>
</evidence>
<dbReference type="Proteomes" id="UP000215931">
    <property type="component" value="Unassembled WGS sequence"/>
</dbReference>
<comment type="caution">
    <text evidence="3">The sequence shown here is derived from an EMBL/GenBank/DDBJ whole genome shotgun (WGS) entry which is preliminary data.</text>
</comment>
<evidence type="ECO:0000313" key="4">
    <source>
        <dbReference type="Proteomes" id="UP000215931"/>
    </source>
</evidence>
<proteinExistence type="predicted"/>
<protein>
    <recommendedName>
        <fullName evidence="2">SsuA/THI5-like domain-containing protein</fullName>
    </recommendedName>
</protein>
<keyword evidence="4" id="KW-1185">Reference proteome</keyword>
<dbReference type="PROSITE" id="PS51318">
    <property type="entry name" value="TAT"/>
    <property type="match status" value="1"/>
</dbReference>
<organism evidence="3 4">
    <name type="scientific">Mesorhizobium wenxiniae</name>
    <dbReference type="NCBI Taxonomy" id="2014805"/>
    <lineage>
        <taxon>Bacteria</taxon>
        <taxon>Pseudomonadati</taxon>
        <taxon>Pseudomonadota</taxon>
        <taxon>Alphaproteobacteria</taxon>
        <taxon>Hyphomicrobiales</taxon>
        <taxon>Phyllobacteriaceae</taxon>
        <taxon>Mesorhizobium</taxon>
    </lineage>
</organism>
<dbReference type="InterPro" id="IPR006311">
    <property type="entry name" value="TAT_signal"/>
</dbReference>
<feature type="signal peptide" evidence="1">
    <location>
        <begin position="1"/>
        <end position="34"/>
    </location>
</feature>